<dbReference type="EMBL" id="JAAIUW010000011">
    <property type="protein sequence ID" value="KAF7810465.1"/>
    <property type="molecule type" value="Genomic_DNA"/>
</dbReference>
<evidence type="ECO:0000313" key="1">
    <source>
        <dbReference type="EMBL" id="KAF7810465.1"/>
    </source>
</evidence>
<comment type="caution">
    <text evidence="1">The sequence shown here is derived from an EMBL/GenBank/DDBJ whole genome shotgun (WGS) entry which is preliminary data.</text>
</comment>
<reference evidence="1" key="1">
    <citation type="submission" date="2020-09" db="EMBL/GenBank/DDBJ databases">
        <title>Genome-Enabled Discovery of Anthraquinone Biosynthesis in Senna tora.</title>
        <authorList>
            <person name="Kang S.-H."/>
            <person name="Pandey R.P."/>
            <person name="Lee C.-M."/>
            <person name="Sim J.-S."/>
            <person name="Jeong J.-T."/>
            <person name="Choi B.-S."/>
            <person name="Jung M."/>
            <person name="Ginzburg D."/>
            <person name="Zhao K."/>
            <person name="Won S.Y."/>
            <person name="Oh T.-J."/>
            <person name="Yu Y."/>
            <person name="Kim N.-H."/>
            <person name="Lee O.R."/>
            <person name="Lee T.-H."/>
            <person name="Bashyal P."/>
            <person name="Kim T.-S."/>
            <person name="Lee W.-H."/>
            <person name="Kawkins C."/>
            <person name="Kim C.-K."/>
            <person name="Kim J.S."/>
            <person name="Ahn B.O."/>
            <person name="Rhee S.Y."/>
            <person name="Sohng J.K."/>
        </authorList>
    </citation>
    <scope>NUCLEOTIDE SEQUENCE</scope>
    <source>
        <tissue evidence="1">Leaf</tissue>
    </source>
</reference>
<sequence length="216" mass="24747">MIPTQQPPWFSDLKQLLTQEFANLFAKLDENRTKMDWKLDAPMGVIDSSLTSLHTKCEKLEEGQELQLSDPTASEPVHFLLYICLNFLSITFGALVERIMDEGTLEAKLGAVLSELLKCQRALVGKMTEMEERTTNIEAMVRQIFQDEFGQECMESKHSNREERFEPCEEFSLDFGRDGNLEDESRSELVMSKVAMPKSLLDEVQPNEVIEDHSHI</sequence>
<gene>
    <name evidence="1" type="ORF">G2W53_037208</name>
</gene>
<evidence type="ECO:0000313" key="2">
    <source>
        <dbReference type="Proteomes" id="UP000634136"/>
    </source>
</evidence>
<accession>A0A834SX41</accession>
<proteinExistence type="predicted"/>
<dbReference type="AlphaFoldDB" id="A0A834SX41"/>
<name>A0A834SX41_9FABA</name>
<keyword evidence="2" id="KW-1185">Reference proteome</keyword>
<protein>
    <submittedName>
        <fullName evidence="1">Uncharacterized protein</fullName>
    </submittedName>
</protein>
<dbReference type="Proteomes" id="UP000634136">
    <property type="component" value="Unassembled WGS sequence"/>
</dbReference>
<organism evidence="1 2">
    <name type="scientific">Senna tora</name>
    <dbReference type="NCBI Taxonomy" id="362788"/>
    <lineage>
        <taxon>Eukaryota</taxon>
        <taxon>Viridiplantae</taxon>
        <taxon>Streptophyta</taxon>
        <taxon>Embryophyta</taxon>
        <taxon>Tracheophyta</taxon>
        <taxon>Spermatophyta</taxon>
        <taxon>Magnoliopsida</taxon>
        <taxon>eudicotyledons</taxon>
        <taxon>Gunneridae</taxon>
        <taxon>Pentapetalae</taxon>
        <taxon>rosids</taxon>
        <taxon>fabids</taxon>
        <taxon>Fabales</taxon>
        <taxon>Fabaceae</taxon>
        <taxon>Caesalpinioideae</taxon>
        <taxon>Cassia clade</taxon>
        <taxon>Senna</taxon>
    </lineage>
</organism>